<dbReference type="AlphaFoldDB" id="A0A1F4YDR7"/>
<dbReference type="Pfam" id="PF00534">
    <property type="entry name" value="Glycos_transf_1"/>
    <property type="match status" value="1"/>
</dbReference>
<evidence type="ECO:0000313" key="3">
    <source>
        <dbReference type="Proteomes" id="UP000178176"/>
    </source>
</evidence>
<dbReference type="EMBL" id="MEXH01000022">
    <property type="protein sequence ID" value="OGC92072.1"/>
    <property type="molecule type" value="Genomic_DNA"/>
</dbReference>
<dbReference type="SUPFAM" id="SSF53756">
    <property type="entry name" value="UDP-Glycosyltransferase/glycogen phosphorylase"/>
    <property type="match status" value="1"/>
</dbReference>
<gene>
    <name evidence="2" type="ORF">A2876_01750</name>
</gene>
<protein>
    <recommendedName>
        <fullName evidence="1">Glycosyl transferase family 1 domain-containing protein</fullName>
    </recommendedName>
</protein>
<sequence>MGRVLIVHFRVGRTDGVSLEIANWKAILESEGWEVAVCSGPESEGADYVIEDLEPQLNKKIFELDEAAFGESDSEDEDSFARRFGQIQSSLRAEFEKVVNKVKPVRVIAANVFSVGVNVAAAGALAEVLKTKGVLTVGVYHDFWWEDVRYRRPAKKLVEEQLEKYFPPVGEWMKHACINSIARVELARRKGVEAEILYDCLDFGKLNHDRDGKCGRVLAEAGVGLGDLVILQGTRIVRRKNIELAMDVVARLQKRVEEMGRKRAVLVMAGYAEKRDEVYQEQLRGYAGSLGIKVVELNGRTGDLLCLYPYADIVTYPSGYEGFGNQFLEAVYAKKPIIVYEYPVFKTDIKPLGFEVISLGDNLGFDLETGLAKVPSGVLDRVTDEVIEILRDEKKRKEVTEKNFAIGAANFSFERAGEVWRKLLI</sequence>
<evidence type="ECO:0000313" key="2">
    <source>
        <dbReference type="EMBL" id="OGC92072.1"/>
    </source>
</evidence>
<dbReference type="Gene3D" id="3.40.50.2000">
    <property type="entry name" value="Glycogen Phosphorylase B"/>
    <property type="match status" value="1"/>
</dbReference>
<dbReference type="Proteomes" id="UP000178176">
    <property type="component" value="Unassembled WGS sequence"/>
</dbReference>
<reference evidence="2 3" key="1">
    <citation type="journal article" date="2016" name="Nat. Commun.">
        <title>Thousands of microbial genomes shed light on interconnected biogeochemical processes in an aquifer system.</title>
        <authorList>
            <person name="Anantharaman K."/>
            <person name="Brown C.T."/>
            <person name="Hug L.A."/>
            <person name="Sharon I."/>
            <person name="Castelle C.J."/>
            <person name="Probst A.J."/>
            <person name="Thomas B.C."/>
            <person name="Singh A."/>
            <person name="Wilkins M.J."/>
            <person name="Karaoz U."/>
            <person name="Brodie E.L."/>
            <person name="Williams K.H."/>
            <person name="Hubbard S.S."/>
            <person name="Banfield J.F."/>
        </authorList>
    </citation>
    <scope>NUCLEOTIDE SEQUENCE [LARGE SCALE GENOMIC DNA]</scope>
</reference>
<dbReference type="CDD" id="cd03801">
    <property type="entry name" value="GT4_PimA-like"/>
    <property type="match status" value="1"/>
</dbReference>
<accession>A0A1F4YDR7</accession>
<organism evidence="2 3">
    <name type="scientific">Candidatus Amesbacteria bacterium RIFCSPHIGHO2_01_FULL_48_32b</name>
    <dbReference type="NCBI Taxonomy" id="1797253"/>
    <lineage>
        <taxon>Bacteria</taxon>
        <taxon>Candidatus Amesiibacteriota</taxon>
    </lineage>
</organism>
<dbReference type="PANTHER" id="PTHR12526:SF628">
    <property type="entry name" value="MANNOSYLGLUCOSYLGLYCERATE SYNTHASE"/>
    <property type="match status" value="1"/>
</dbReference>
<dbReference type="PANTHER" id="PTHR12526">
    <property type="entry name" value="GLYCOSYLTRANSFERASE"/>
    <property type="match status" value="1"/>
</dbReference>
<dbReference type="GO" id="GO:0016757">
    <property type="term" value="F:glycosyltransferase activity"/>
    <property type="evidence" value="ECO:0007669"/>
    <property type="project" value="InterPro"/>
</dbReference>
<comment type="caution">
    <text evidence="2">The sequence shown here is derived from an EMBL/GenBank/DDBJ whole genome shotgun (WGS) entry which is preliminary data.</text>
</comment>
<name>A0A1F4YDR7_9BACT</name>
<proteinExistence type="predicted"/>
<evidence type="ECO:0000259" key="1">
    <source>
        <dbReference type="Pfam" id="PF00534"/>
    </source>
</evidence>
<dbReference type="InterPro" id="IPR001296">
    <property type="entry name" value="Glyco_trans_1"/>
</dbReference>
<feature type="domain" description="Glycosyl transferase family 1" evidence="1">
    <location>
        <begin position="226"/>
        <end position="402"/>
    </location>
</feature>